<dbReference type="GO" id="GO:0016491">
    <property type="term" value="F:oxidoreductase activity"/>
    <property type="evidence" value="ECO:0007669"/>
    <property type="project" value="UniProtKB-KW"/>
</dbReference>
<dbReference type="Pfam" id="PF00111">
    <property type="entry name" value="Fer2"/>
    <property type="match status" value="1"/>
</dbReference>
<reference evidence="8" key="1">
    <citation type="journal article" date="2016" name="Genome Announc.">
        <title>Draft Genome Sequences of Five Rapidly Growing Mycobacterium Species, M. thermoresistibile, M. fortuitum subsp. acetamidolyticum, M. canariasense, M. brisbanense, and M. novocastrense.</title>
        <authorList>
            <person name="Katahira K."/>
            <person name="Ogura Y."/>
            <person name="Gotoh Y."/>
            <person name="Hayashi T."/>
        </authorList>
    </citation>
    <scope>NUCLEOTIDE SEQUENCE [LARGE SCALE GENOMIC DNA]</scope>
    <source>
        <strain evidence="8">JCM15298</strain>
    </source>
</reference>
<dbReference type="SUPFAM" id="SSF47741">
    <property type="entry name" value="CO dehydrogenase ISP C-domain like"/>
    <property type="match status" value="1"/>
</dbReference>
<evidence type="ECO:0000256" key="3">
    <source>
        <dbReference type="ARBA" id="ARBA00023002"/>
    </source>
</evidence>
<dbReference type="Gene3D" id="3.10.20.30">
    <property type="match status" value="1"/>
</dbReference>
<dbReference type="EMBL" id="BCSY01000087">
    <property type="protein sequence ID" value="GAS98650.1"/>
    <property type="molecule type" value="Genomic_DNA"/>
</dbReference>
<dbReference type="PROSITE" id="PS00197">
    <property type="entry name" value="2FE2S_FER_1"/>
    <property type="match status" value="1"/>
</dbReference>
<dbReference type="InterPro" id="IPR051452">
    <property type="entry name" value="Diverse_Oxidoreductases"/>
</dbReference>
<keyword evidence="5" id="KW-0411">Iron-sulfur</keyword>
<dbReference type="InterPro" id="IPR001041">
    <property type="entry name" value="2Fe-2S_ferredoxin-type"/>
</dbReference>
<keyword evidence="8" id="KW-1185">Reference proteome</keyword>
<evidence type="ECO:0000313" key="7">
    <source>
        <dbReference type="EMBL" id="GAS98650.1"/>
    </source>
</evidence>
<dbReference type="InterPro" id="IPR002888">
    <property type="entry name" value="2Fe-2S-bd"/>
</dbReference>
<evidence type="ECO:0000259" key="6">
    <source>
        <dbReference type="PROSITE" id="PS51085"/>
    </source>
</evidence>
<accession>A0A100WI80</accession>
<dbReference type="OrthoDB" id="159930at2"/>
<dbReference type="GO" id="GO:0046872">
    <property type="term" value="F:metal ion binding"/>
    <property type="evidence" value="ECO:0007669"/>
    <property type="project" value="UniProtKB-KW"/>
</dbReference>
<comment type="caution">
    <text evidence="7">The sequence shown here is derived from an EMBL/GenBank/DDBJ whole genome shotgun (WGS) entry which is preliminary data.</text>
</comment>
<dbReference type="AlphaFoldDB" id="A0A100WI80"/>
<dbReference type="PANTHER" id="PTHR44379">
    <property type="entry name" value="OXIDOREDUCTASE WITH IRON-SULFUR SUBUNIT"/>
    <property type="match status" value="1"/>
</dbReference>
<sequence>MHSIDVNGVIREVDTEDDTPLLYALRNHLGLKGSRFGCGQGLCGACLVLIDGRPDYSCSVPMWAADGRAITTIEGLGTPETPHPVARSFVEGQAAQCGYCISGMIVGAVGLLRENDAPTEDEVRAALDRNLCRCGAHNRIVRAVLAAAEAMRSEMPPR</sequence>
<organism evidence="7 8">
    <name type="scientific">Mycolicibacterium canariasense</name>
    <name type="common">Mycobacterium canariasense</name>
    <dbReference type="NCBI Taxonomy" id="228230"/>
    <lineage>
        <taxon>Bacteria</taxon>
        <taxon>Bacillati</taxon>
        <taxon>Actinomycetota</taxon>
        <taxon>Actinomycetes</taxon>
        <taxon>Mycobacteriales</taxon>
        <taxon>Mycobacteriaceae</taxon>
        <taxon>Mycolicibacterium</taxon>
    </lineage>
</organism>
<dbReference type="PROSITE" id="PS51085">
    <property type="entry name" value="2FE2S_FER_2"/>
    <property type="match status" value="1"/>
</dbReference>
<proteinExistence type="predicted"/>
<dbReference type="InterPro" id="IPR012675">
    <property type="entry name" value="Beta-grasp_dom_sf"/>
</dbReference>
<gene>
    <name evidence="7" type="ORF">RMCC_5615</name>
</gene>
<name>A0A100WI80_MYCCR</name>
<evidence type="ECO:0000256" key="2">
    <source>
        <dbReference type="ARBA" id="ARBA00022723"/>
    </source>
</evidence>
<dbReference type="PANTHER" id="PTHR44379:SF6">
    <property type="entry name" value="BLR6046 PROTEIN"/>
    <property type="match status" value="1"/>
</dbReference>
<reference evidence="8" key="2">
    <citation type="submission" date="2016-02" db="EMBL/GenBank/DDBJ databases">
        <title>Draft genome sequence of five rapidly growing Mycobacterium species.</title>
        <authorList>
            <person name="Katahira K."/>
            <person name="Gotou Y."/>
            <person name="Iida K."/>
            <person name="Ogura Y."/>
            <person name="Hayashi T."/>
        </authorList>
    </citation>
    <scope>NUCLEOTIDE SEQUENCE [LARGE SCALE GENOMIC DNA]</scope>
    <source>
        <strain evidence="8">JCM15298</strain>
    </source>
</reference>
<evidence type="ECO:0000313" key="8">
    <source>
        <dbReference type="Proteomes" id="UP000069443"/>
    </source>
</evidence>
<keyword evidence="1" id="KW-0001">2Fe-2S</keyword>
<dbReference type="RefSeq" id="WP_062659452.1">
    <property type="nucleotide sequence ID" value="NZ_BCSY01000087.1"/>
</dbReference>
<dbReference type="STRING" id="228230.RMCC_5615"/>
<protein>
    <submittedName>
        <fullName evidence="7">Isoquinoline 1-oxidoreductase alpha subunit</fullName>
    </submittedName>
</protein>
<dbReference type="InterPro" id="IPR036884">
    <property type="entry name" value="2Fe-2S-bd_dom_sf"/>
</dbReference>
<evidence type="ECO:0000256" key="4">
    <source>
        <dbReference type="ARBA" id="ARBA00023004"/>
    </source>
</evidence>
<dbReference type="CDD" id="cd00207">
    <property type="entry name" value="fer2"/>
    <property type="match status" value="1"/>
</dbReference>
<feature type="domain" description="2Fe-2S ferredoxin-type" evidence="6">
    <location>
        <begin position="1"/>
        <end position="76"/>
    </location>
</feature>
<evidence type="ECO:0000256" key="5">
    <source>
        <dbReference type="ARBA" id="ARBA00023014"/>
    </source>
</evidence>
<keyword evidence="4" id="KW-0408">Iron</keyword>
<keyword evidence="3" id="KW-0560">Oxidoreductase</keyword>
<dbReference type="SUPFAM" id="SSF54292">
    <property type="entry name" value="2Fe-2S ferredoxin-like"/>
    <property type="match status" value="1"/>
</dbReference>
<dbReference type="InterPro" id="IPR036010">
    <property type="entry name" value="2Fe-2S_ferredoxin-like_sf"/>
</dbReference>
<dbReference type="InterPro" id="IPR006058">
    <property type="entry name" value="2Fe2S_fd_BS"/>
</dbReference>
<evidence type="ECO:0000256" key="1">
    <source>
        <dbReference type="ARBA" id="ARBA00022714"/>
    </source>
</evidence>
<dbReference type="Pfam" id="PF01799">
    <property type="entry name" value="Fer2_2"/>
    <property type="match status" value="1"/>
</dbReference>
<dbReference type="GO" id="GO:0051537">
    <property type="term" value="F:2 iron, 2 sulfur cluster binding"/>
    <property type="evidence" value="ECO:0007669"/>
    <property type="project" value="UniProtKB-KW"/>
</dbReference>
<dbReference type="Gene3D" id="1.10.150.120">
    <property type="entry name" value="[2Fe-2S]-binding domain"/>
    <property type="match status" value="1"/>
</dbReference>
<keyword evidence="2" id="KW-0479">Metal-binding</keyword>
<dbReference type="Proteomes" id="UP000069443">
    <property type="component" value="Unassembled WGS sequence"/>
</dbReference>